<dbReference type="PROSITE" id="PS51154">
    <property type="entry name" value="MACRO"/>
    <property type="match status" value="1"/>
</dbReference>
<protein>
    <recommendedName>
        <fullName evidence="2">Macro domain-containing protein</fullName>
    </recommendedName>
</protein>
<dbReference type="PANTHER" id="PTHR11106">
    <property type="entry name" value="GANGLIOSIDE INDUCED DIFFERENTIATION ASSOCIATED PROTEIN 2-RELATED"/>
    <property type="match status" value="1"/>
</dbReference>
<dbReference type="InterPro" id="IPR043472">
    <property type="entry name" value="Macro_dom-like"/>
</dbReference>
<dbReference type="EMBL" id="CADCWC010000239">
    <property type="protein sequence ID" value="CAA9538016.1"/>
    <property type="molecule type" value="Genomic_DNA"/>
</dbReference>
<reference evidence="3" key="1">
    <citation type="submission" date="2020-02" db="EMBL/GenBank/DDBJ databases">
        <authorList>
            <person name="Meier V. D."/>
        </authorList>
    </citation>
    <scope>NUCLEOTIDE SEQUENCE</scope>
    <source>
        <strain evidence="3">AVDCRST_MAG79</strain>
    </source>
</reference>
<dbReference type="InterPro" id="IPR002589">
    <property type="entry name" value="Macro_dom"/>
</dbReference>
<evidence type="ECO:0000313" key="3">
    <source>
        <dbReference type="EMBL" id="CAA9538016.1"/>
    </source>
</evidence>
<dbReference type="AlphaFoldDB" id="A0A6J4U3V0"/>
<dbReference type="PANTHER" id="PTHR11106:SF111">
    <property type="entry name" value="MACRO DOMAIN-CONTAINING PROTEIN"/>
    <property type="match status" value="1"/>
</dbReference>
<accession>A0A6J4U3V0</accession>
<feature type="region of interest" description="Disordered" evidence="1">
    <location>
        <begin position="153"/>
        <end position="202"/>
    </location>
</feature>
<sequence>MNAATVSLWMATGVSGAIKHAGGDQIEFAAIRQGPVPLGGAVVTPAGRLAARAVIHAVSLDRDRRTSGPAIEAAVRSAMGRARDINATSIAFPALGTGVGGFPMEEAARITVATVRDELPVSPSIQHVIFALRGAAAYQAFAVALAATAQGSSSGEDAAGHATANSSPDASWAWPISRSGDTGEDETGPLGRPAAKPSGGPL</sequence>
<evidence type="ECO:0000256" key="1">
    <source>
        <dbReference type="SAM" id="MobiDB-lite"/>
    </source>
</evidence>
<dbReference type="Gene3D" id="3.40.220.10">
    <property type="entry name" value="Leucine Aminopeptidase, subunit E, domain 1"/>
    <property type="match status" value="1"/>
</dbReference>
<dbReference type="SMART" id="SM00506">
    <property type="entry name" value="A1pp"/>
    <property type="match status" value="1"/>
</dbReference>
<proteinExistence type="predicted"/>
<dbReference type="SUPFAM" id="SSF52949">
    <property type="entry name" value="Macro domain-like"/>
    <property type="match status" value="1"/>
</dbReference>
<gene>
    <name evidence="3" type="ORF">AVDCRST_MAG79-1569</name>
</gene>
<dbReference type="Pfam" id="PF01661">
    <property type="entry name" value="Macro"/>
    <property type="match status" value="1"/>
</dbReference>
<organism evidence="3">
    <name type="scientific">uncultured Thermoleophilia bacterium</name>
    <dbReference type="NCBI Taxonomy" id="1497501"/>
    <lineage>
        <taxon>Bacteria</taxon>
        <taxon>Bacillati</taxon>
        <taxon>Actinomycetota</taxon>
        <taxon>Thermoleophilia</taxon>
        <taxon>environmental samples</taxon>
    </lineage>
</organism>
<evidence type="ECO:0000259" key="2">
    <source>
        <dbReference type="PROSITE" id="PS51154"/>
    </source>
</evidence>
<name>A0A6J4U3V0_9ACTN</name>
<feature type="domain" description="Macro" evidence="2">
    <location>
        <begin position="1"/>
        <end position="149"/>
    </location>
</feature>